<evidence type="ECO:0000259" key="5">
    <source>
        <dbReference type="Pfam" id="PF03330"/>
    </source>
</evidence>
<evidence type="ECO:0000256" key="4">
    <source>
        <dbReference type="RuleBase" id="RU003495"/>
    </source>
</evidence>
<keyword evidence="3" id="KW-0732">Signal</keyword>
<dbReference type="GO" id="GO:0000270">
    <property type="term" value="P:peptidoglycan metabolic process"/>
    <property type="evidence" value="ECO:0007669"/>
    <property type="project" value="UniProtKB-UniRule"/>
</dbReference>
<dbReference type="InterPro" id="IPR009009">
    <property type="entry name" value="RlpA-like_DPBB"/>
</dbReference>
<dbReference type="KEGG" id="haei:MUN82_17285"/>
<accession>A0A8T9SWZ0</accession>
<evidence type="ECO:0000256" key="1">
    <source>
        <dbReference type="ARBA" id="ARBA00023239"/>
    </source>
</evidence>
<feature type="domain" description="RlpA-like protein double-psi beta-barrel" evidence="5">
    <location>
        <begin position="35"/>
        <end position="124"/>
    </location>
</feature>
<dbReference type="NCBIfam" id="TIGR00413">
    <property type="entry name" value="rlpA"/>
    <property type="match status" value="1"/>
</dbReference>
<keyword evidence="1 3" id="KW-0456">Lyase</keyword>
<organism evidence="6 7">
    <name type="scientific">Hymenobacter aerilatus</name>
    <dbReference type="NCBI Taxonomy" id="2932251"/>
    <lineage>
        <taxon>Bacteria</taxon>
        <taxon>Pseudomonadati</taxon>
        <taxon>Bacteroidota</taxon>
        <taxon>Cytophagia</taxon>
        <taxon>Cytophagales</taxon>
        <taxon>Hymenobacteraceae</taxon>
        <taxon>Hymenobacter</taxon>
    </lineage>
</organism>
<reference evidence="6 7" key="1">
    <citation type="submission" date="2022-04" db="EMBL/GenBank/DDBJ databases">
        <title>Hymenobacter sp. isolated from the air.</title>
        <authorList>
            <person name="Won M."/>
            <person name="Lee C.-M."/>
            <person name="Woen H.-Y."/>
            <person name="Kwon S.-W."/>
        </authorList>
    </citation>
    <scope>NUCLEOTIDE SEQUENCE [LARGE SCALE GENOMIC DNA]</scope>
    <source>
        <strain evidence="7">5413 J-13</strain>
    </source>
</reference>
<evidence type="ECO:0000256" key="3">
    <source>
        <dbReference type="HAMAP-Rule" id="MF_02071"/>
    </source>
</evidence>
<dbReference type="InterPro" id="IPR036908">
    <property type="entry name" value="RlpA-like_sf"/>
</dbReference>
<evidence type="ECO:0000256" key="2">
    <source>
        <dbReference type="ARBA" id="ARBA00023316"/>
    </source>
</evidence>
<protein>
    <recommendedName>
        <fullName evidence="3">Probable endolytic peptidoglycan transglycosylase RlpA</fullName>
        <ecNumber evidence="3">4.2.2.-</ecNumber>
    </recommendedName>
</protein>
<comment type="similarity">
    <text evidence="3 4">Belongs to the RlpA family.</text>
</comment>
<dbReference type="EC" id="4.2.2.-" evidence="3"/>
<dbReference type="HAMAP" id="MF_02071">
    <property type="entry name" value="RlpA"/>
    <property type="match status" value="1"/>
</dbReference>
<sequence precursor="true">MPVPLFFRSCVRCAGLFLSSTLLLSACGGGRNAFTQTGKASYYADKFNGRKTASGSTYRPGRRTAAHNTLPFGTIVRVTNPSTHRSVKVTITDRGPHVKGRVIDLSRKAARKIGLLDAGVAPVQLKVVRAVR</sequence>
<dbReference type="Gene3D" id="2.40.40.10">
    <property type="entry name" value="RlpA-like domain"/>
    <property type="match status" value="1"/>
</dbReference>
<dbReference type="Proteomes" id="UP000829925">
    <property type="component" value="Chromosome"/>
</dbReference>
<dbReference type="Pfam" id="PF03330">
    <property type="entry name" value="DPBB_1"/>
    <property type="match status" value="1"/>
</dbReference>
<keyword evidence="7" id="KW-1185">Reference proteome</keyword>
<dbReference type="PANTHER" id="PTHR34183:SF8">
    <property type="entry name" value="ENDOLYTIC PEPTIDOGLYCAN TRANSGLYCOSYLASE RLPA-RELATED"/>
    <property type="match status" value="1"/>
</dbReference>
<dbReference type="CDD" id="cd22268">
    <property type="entry name" value="DPBB_RlpA-like"/>
    <property type="match status" value="1"/>
</dbReference>
<comment type="function">
    <text evidence="3">Lytic transglycosylase with a strong preference for naked glycan strands that lack stem peptides.</text>
</comment>
<dbReference type="GO" id="GO:0071555">
    <property type="term" value="P:cell wall organization"/>
    <property type="evidence" value="ECO:0007669"/>
    <property type="project" value="UniProtKB-KW"/>
</dbReference>
<name>A0A8T9SWZ0_9BACT</name>
<dbReference type="InterPro" id="IPR012997">
    <property type="entry name" value="RplA"/>
</dbReference>
<dbReference type="AlphaFoldDB" id="A0A8T9SWZ0"/>
<dbReference type="EMBL" id="CP095053">
    <property type="protein sequence ID" value="UOR04690.1"/>
    <property type="molecule type" value="Genomic_DNA"/>
</dbReference>
<dbReference type="PANTHER" id="PTHR34183">
    <property type="entry name" value="ENDOLYTIC PEPTIDOGLYCAN TRANSGLYCOSYLASE RLPA"/>
    <property type="match status" value="1"/>
</dbReference>
<dbReference type="InterPro" id="IPR034718">
    <property type="entry name" value="RlpA"/>
</dbReference>
<keyword evidence="2 3" id="KW-0961">Cell wall biogenesis/degradation</keyword>
<dbReference type="SUPFAM" id="SSF50685">
    <property type="entry name" value="Barwin-like endoglucanases"/>
    <property type="match status" value="1"/>
</dbReference>
<gene>
    <name evidence="3" type="primary">rlpA</name>
    <name evidence="6" type="ORF">MUN82_17285</name>
</gene>
<proteinExistence type="inferred from homology"/>
<feature type="chain" id="PRO_5035976935" description="Probable endolytic peptidoglycan transglycosylase RlpA" evidence="3">
    <location>
        <begin position="26"/>
        <end position="132"/>
    </location>
</feature>
<evidence type="ECO:0000313" key="6">
    <source>
        <dbReference type="EMBL" id="UOR04690.1"/>
    </source>
</evidence>
<dbReference type="GO" id="GO:0008932">
    <property type="term" value="F:lytic endotransglycosylase activity"/>
    <property type="evidence" value="ECO:0007669"/>
    <property type="project" value="UniProtKB-UniRule"/>
</dbReference>
<feature type="signal peptide" evidence="3">
    <location>
        <begin position="1"/>
        <end position="25"/>
    </location>
</feature>
<dbReference type="RefSeq" id="WP_245092479.1">
    <property type="nucleotide sequence ID" value="NZ_CP095053.1"/>
</dbReference>
<evidence type="ECO:0000313" key="7">
    <source>
        <dbReference type="Proteomes" id="UP000829925"/>
    </source>
</evidence>